<evidence type="ECO:0000256" key="1">
    <source>
        <dbReference type="SAM" id="Phobius"/>
    </source>
</evidence>
<name>A0A8T5US79_9EURY</name>
<feature type="transmembrane region" description="Helical" evidence="1">
    <location>
        <begin position="7"/>
        <end position="24"/>
    </location>
</feature>
<dbReference type="AlphaFoldDB" id="A0A8T5US79"/>
<evidence type="ECO:0000313" key="2">
    <source>
        <dbReference type="EMBL" id="MBZ2166544.1"/>
    </source>
</evidence>
<sequence>MDNRVKLLIIVIMIFAVIGFTFNSNNTLVKYPSLITTNKLSTNSNIINPSEAISIANSNIPAFGEVRYGVTLIQN</sequence>
<dbReference type="Proteomes" id="UP000825933">
    <property type="component" value="Unassembled WGS sequence"/>
</dbReference>
<comment type="caution">
    <text evidence="2">The sequence shown here is derived from an EMBL/GenBank/DDBJ whole genome shotgun (WGS) entry which is preliminary data.</text>
</comment>
<evidence type="ECO:0000313" key="3">
    <source>
        <dbReference type="Proteomes" id="UP000825933"/>
    </source>
</evidence>
<keyword evidence="1" id="KW-1133">Transmembrane helix</keyword>
<keyword evidence="1" id="KW-0812">Transmembrane</keyword>
<reference evidence="3" key="1">
    <citation type="journal article" date="2022" name="Microbiol. Resour. Announc.">
        <title>Draft Genome Sequence of a Methanogenic Archaeon from West Spitsbergen Permafrost.</title>
        <authorList>
            <person name="Trubitsyn V."/>
            <person name="Rivkina E."/>
            <person name="Shcherbakova V."/>
        </authorList>
    </citation>
    <scope>NUCLEOTIDE SEQUENCE [LARGE SCALE GENOMIC DNA]</scope>
    <source>
        <strain evidence="3">VT</strain>
    </source>
</reference>
<keyword evidence="1" id="KW-0472">Membrane</keyword>
<dbReference type="RefSeq" id="WP_223792092.1">
    <property type="nucleotide sequence ID" value="NZ_JAIOUQ010000013.1"/>
</dbReference>
<gene>
    <name evidence="2" type="ORF">K8N75_10900</name>
</gene>
<organism evidence="2 3">
    <name type="scientific">Methanobacterium spitsbergense</name>
    <dbReference type="NCBI Taxonomy" id="2874285"/>
    <lineage>
        <taxon>Archaea</taxon>
        <taxon>Methanobacteriati</taxon>
        <taxon>Methanobacteriota</taxon>
        <taxon>Methanomada group</taxon>
        <taxon>Methanobacteria</taxon>
        <taxon>Methanobacteriales</taxon>
        <taxon>Methanobacteriaceae</taxon>
        <taxon>Methanobacterium</taxon>
    </lineage>
</organism>
<accession>A0A8T5US79</accession>
<keyword evidence="3" id="KW-1185">Reference proteome</keyword>
<protein>
    <submittedName>
        <fullName evidence="2">Uncharacterized protein</fullName>
    </submittedName>
</protein>
<proteinExistence type="predicted"/>
<dbReference type="EMBL" id="JAIOUQ010000013">
    <property type="protein sequence ID" value="MBZ2166544.1"/>
    <property type="molecule type" value="Genomic_DNA"/>
</dbReference>